<sequence length="753" mass="81590">MLSHNGNGDASAPHPSDETTLPAKLRSWVATPFGHLSRALAAVFPLSLALYRPSLADGDLPIKLFFTPAAACRNDSFFYTWHPSGQIKKLPYSPGAFPEGTLVSPVTNPLHGLVLLRCWPPPSASLGYFVCNPCTGAVLPLPDSSSPMKMSGRRQILSSRFNYVRYGLGYSSTAKKYKVVRLFCLVDDDGAAAVPTSCENGSLHFLCEDSSIVTFNVCDETFGSLSPPPGLQFGLLKLTVLEGACASTTTPRLSTAPAASPTVSGCSETTARRGALGADLPHRRRGVASRHAPGGSLLAEAARSAPRREREKAGGFVRLDQRPQGVRRASCRPKVVFSPHKTIIGDYARGHSHLVVLLDESGAATPVGRTSEELAFSSPSSKAWSEILKALPARQVARLRLVCRDVRAMIETDRFAALHAVNANLNKSPRIMFVKRCSYFGGTFVSLEKFLGTSKMPPPLTNGDSKIVCSMPCHGLNVGTYGRGDFVCNPATGFYERIEREDDGAACSISLGYDLVANKHVLVRLRRSTERSLECLVRYIDDRFWYKADAPPRRPVADDDDNVPPAVYAGGKLYWVARSDAEPEGSPSPTFAILAFDVGTGSFDVLRGPPSGNGGGGGERVTILELSGALCIARTNLSTNVMEVWTMKSKGGAWLMKHRVELGRFSPEYSPEDTTALAVDPRDGRIFLSTGRTLGVYDPMTAAMETIYSLESGDGIDKRFTPILYHESLVYPFKQSDGYHAKKSWSARIQRVV</sequence>
<dbReference type="InterPro" id="IPR017451">
    <property type="entry name" value="F-box-assoc_interact_dom"/>
</dbReference>
<protein>
    <recommendedName>
        <fullName evidence="2">F-box associated beta-propeller type 3 domain-containing protein</fullName>
    </recommendedName>
</protein>
<evidence type="ECO:0000313" key="3">
    <source>
        <dbReference type="EMBL" id="KAF0929490.1"/>
    </source>
</evidence>
<dbReference type="NCBIfam" id="TIGR01640">
    <property type="entry name" value="F_box_assoc_1"/>
    <property type="match status" value="1"/>
</dbReference>
<dbReference type="OrthoDB" id="813611at2759"/>
<dbReference type="Proteomes" id="UP000479710">
    <property type="component" value="Unassembled WGS sequence"/>
</dbReference>
<accession>A0A6G1EXW4</accession>
<dbReference type="Pfam" id="PF08268">
    <property type="entry name" value="FBA_3"/>
    <property type="match status" value="1"/>
</dbReference>
<keyword evidence="4" id="KW-1185">Reference proteome</keyword>
<reference evidence="3 4" key="1">
    <citation type="submission" date="2019-11" db="EMBL/GenBank/DDBJ databases">
        <title>Whole genome sequence of Oryza granulata.</title>
        <authorList>
            <person name="Li W."/>
        </authorList>
    </citation>
    <scope>NUCLEOTIDE SEQUENCE [LARGE SCALE GENOMIC DNA]</scope>
    <source>
        <strain evidence="4">cv. Menghai</strain>
        <tissue evidence="3">Leaf</tissue>
    </source>
</reference>
<evidence type="ECO:0000259" key="2">
    <source>
        <dbReference type="Pfam" id="PF08268"/>
    </source>
</evidence>
<gene>
    <name evidence="3" type="ORF">E2562_021586</name>
</gene>
<feature type="region of interest" description="Disordered" evidence="1">
    <location>
        <begin position="284"/>
        <end position="312"/>
    </location>
</feature>
<comment type="caution">
    <text evidence="3">The sequence shown here is derived from an EMBL/GenBank/DDBJ whole genome shotgun (WGS) entry which is preliminary data.</text>
</comment>
<evidence type="ECO:0000313" key="4">
    <source>
        <dbReference type="Proteomes" id="UP000479710"/>
    </source>
</evidence>
<proteinExistence type="predicted"/>
<dbReference type="InterPro" id="IPR050796">
    <property type="entry name" value="SCF_F-box_component"/>
</dbReference>
<name>A0A6G1EXW4_9ORYZ</name>
<dbReference type="AlphaFoldDB" id="A0A6G1EXW4"/>
<dbReference type="PANTHER" id="PTHR31672">
    <property type="entry name" value="BNACNNG10540D PROTEIN"/>
    <property type="match status" value="1"/>
</dbReference>
<dbReference type="InterPro" id="IPR013187">
    <property type="entry name" value="F-box-assoc_dom_typ3"/>
</dbReference>
<dbReference type="EMBL" id="SPHZ02000002">
    <property type="protein sequence ID" value="KAF0929490.1"/>
    <property type="molecule type" value="Genomic_DNA"/>
</dbReference>
<dbReference type="PANTHER" id="PTHR31672:SF13">
    <property type="entry name" value="F-BOX PROTEIN CPR30-LIKE"/>
    <property type="match status" value="1"/>
</dbReference>
<organism evidence="3 4">
    <name type="scientific">Oryza meyeriana var. granulata</name>
    <dbReference type="NCBI Taxonomy" id="110450"/>
    <lineage>
        <taxon>Eukaryota</taxon>
        <taxon>Viridiplantae</taxon>
        <taxon>Streptophyta</taxon>
        <taxon>Embryophyta</taxon>
        <taxon>Tracheophyta</taxon>
        <taxon>Spermatophyta</taxon>
        <taxon>Magnoliopsida</taxon>
        <taxon>Liliopsida</taxon>
        <taxon>Poales</taxon>
        <taxon>Poaceae</taxon>
        <taxon>BOP clade</taxon>
        <taxon>Oryzoideae</taxon>
        <taxon>Oryzeae</taxon>
        <taxon>Oryzinae</taxon>
        <taxon>Oryza</taxon>
        <taxon>Oryza meyeriana</taxon>
    </lineage>
</organism>
<feature type="domain" description="F-box associated beta-propeller type 3" evidence="2">
    <location>
        <begin position="468"/>
        <end position="657"/>
    </location>
</feature>
<evidence type="ECO:0000256" key="1">
    <source>
        <dbReference type="SAM" id="MobiDB-lite"/>
    </source>
</evidence>